<dbReference type="RefSeq" id="WP_096331483.1">
    <property type="nucleotide sequence ID" value="NZ_FOMX01000033.1"/>
</dbReference>
<reference evidence="2" key="1">
    <citation type="submission" date="2016-10" db="EMBL/GenBank/DDBJ databases">
        <authorList>
            <person name="Varghese N."/>
            <person name="Submissions S."/>
        </authorList>
    </citation>
    <scope>NUCLEOTIDE SEQUENCE [LARGE SCALE GENOMIC DNA]</scope>
    <source>
        <strain evidence="2">ATCC 25963</strain>
    </source>
</reference>
<dbReference type="PROSITE" id="PS51257">
    <property type="entry name" value="PROKAR_LIPOPROTEIN"/>
    <property type="match status" value="1"/>
</dbReference>
<name>A0A1I2GNQ1_9BACT</name>
<dbReference type="AlphaFoldDB" id="A0A1I2GNQ1"/>
<keyword evidence="2" id="KW-1185">Reference proteome</keyword>
<gene>
    <name evidence="1" type="ORF">SAMN02745121_07394</name>
</gene>
<accession>A0A1I2GNQ1</accession>
<sequence length="115" mass="11672">MREIHRRWSLCLLLLIGCPEGREDSATAGDDGTFPCGDHGGTCDAATELCIVGGPHRCSTCVPLPAACDDDATCGCVPAGTDPAYGSFACEDAGSCESAEGGRVLSCAEIAWGCG</sequence>
<dbReference type="EMBL" id="FOMX01000033">
    <property type="protein sequence ID" value="SFF18316.1"/>
    <property type="molecule type" value="Genomic_DNA"/>
</dbReference>
<organism evidence="1 2">
    <name type="scientific">Nannocystis exedens</name>
    <dbReference type="NCBI Taxonomy" id="54"/>
    <lineage>
        <taxon>Bacteria</taxon>
        <taxon>Pseudomonadati</taxon>
        <taxon>Myxococcota</taxon>
        <taxon>Polyangia</taxon>
        <taxon>Nannocystales</taxon>
        <taxon>Nannocystaceae</taxon>
        <taxon>Nannocystis</taxon>
    </lineage>
</organism>
<protein>
    <submittedName>
        <fullName evidence="1">Uncharacterized protein</fullName>
    </submittedName>
</protein>
<evidence type="ECO:0000313" key="1">
    <source>
        <dbReference type="EMBL" id="SFF18316.1"/>
    </source>
</evidence>
<dbReference type="Proteomes" id="UP000199400">
    <property type="component" value="Unassembled WGS sequence"/>
</dbReference>
<evidence type="ECO:0000313" key="2">
    <source>
        <dbReference type="Proteomes" id="UP000199400"/>
    </source>
</evidence>
<proteinExistence type="predicted"/>